<evidence type="ECO:0000313" key="3">
    <source>
        <dbReference type="Proteomes" id="UP000676565"/>
    </source>
</evidence>
<gene>
    <name evidence="2" type="ORF">J8F10_06250</name>
</gene>
<evidence type="ECO:0000256" key="1">
    <source>
        <dbReference type="SAM" id="MobiDB-lite"/>
    </source>
</evidence>
<dbReference type="SUPFAM" id="SSF63829">
    <property type="entry name" value="Calcium-dependent phosphotriesterase"/>
    <property type="match status" value="1"/>
</dbReference>
<protein>
    <recommendedName>
        <fullName evidence="4">3-hydroxyacyl-CoA dehydrogenase</fullName>
    </recommendedName>
</protein>
<sequence length="310" mass="33407">MSATPTNTQNTANLGRIFFLDAAGGRVRSANPDGSDLRTIIVEGRKIPDGLAIDVTAGHLFWTNMGNPKANDGSILRSGLDGRNVTTIVPPGGTFTPKQLQIEKRAGKLYWCDREGMRVMRANLDGSAVETLVDTSEGDHRPGSDATKWCVGVAVDVDGGKVYWTQKGDTKAGRGRLFRSGIEVPPGQSASSRRDIELVYDALPEPIDLEIDPSTRTLYWTDRGDPPRGNTVNRAPLDAPPGERPAPEIVFEHLMEAIGLALDRKGRRMFVTDLAGSVYSADFDGSNRKTLLMAQGNLTGIAYAELPAAS</sequence>
<evidence type="ECO:0000313" key="2">
    <source>
        <dbReference type="EMBL" id="MBP3954883.1"/>
    </source>
</evidence>
<dbReference type="PROSITE" id="PS51120">
    <property type="entry name" value="LDLRB"/>
    <property type="match status" value="1"/>
</dbReference>
<keyword evidence="3" id="KW-1185">Reference proteome</keyword>
<feature type="region of interest" description="Disordered" evidence="1">
    <location>
        <begin position="221"/>
        <end position="242"/>
    </location>
</feature>
<dbReference type="PANTHER" id="PTHR46513">
    <property type="entry name" value="VITELLOGENIN RECEPTOR-LIKE PROTEIN-RELATED-RELATED"/>
    <property type="match status" value="1"/>
</dbReference>
<reference evidence="2 3" key="1">
    <citation type="submission" date="2021-04" db="EMBL/GenBank/DDBJ databases">
        <authorList>
            <person name="Ivanova A."/>
        </authorList>
    </citation>
    <scope>NUCLEOTIDE SEQUENCE [LARGE SCALE GENOMIC DNA]</scope>
    <source>
        <strain evidence="2 3">G18</strain>
    </source>
</reference>
<dbReference type="Proteomes" id="UP000676565">
    <property type="component" value="Unassembled WGS sequence"/>
</dbReference>
<accession>A0ABS5BPU9</accession>
<comment type="caution">
    <text evidence="2">The sequence shown here is derived from an EMBL/GenBank/DDBJ whole genome shotgun (WGS) entry which is preliminary data.</text>
</comment>
<dbReference type="Gene3D" id="2.120.10.30">
    <property type="entry name" value="TolB, C-terminal domain"/>
    <property type="match status" value="2"/>
</dbReference>
<dbReference type="SMART" id="SM00135">
    <property type="entry name" value="LY"/>
    <property type="match status" value="5"/>
</dbReference>
<dbReference type="InterPro" id="IPR050778">
    <property type="entry name" value="Cueball_EGF_LRP_Nidogen"/>
</dbReference>
<evidence type="ECO:0008006" key="4">
    <source>
        <dbReference type="Google" id="ProtNLM"/>
    </source>
</evidence>
<organism evidence="2 3">
    <name type="scientific">Gemmata palustris</name>
    <dbReference type="NCBI Taxonomy" id="2822762"/>
    <lineage>
        <taxon>Bacteria</taxon>
        <taxon>Pseudomonadati</taxon>
        <taxon>Planctomycetota</taxon>
        <taxon>Planctomycetia</taxon>
        <taxon>Gemmatales</taxon>
        <taxon>Gemmataceae</taxon>
        <taxon>Gemmata</taxon>
    </lineage>
</organism>
<dbReference type="PANTHER" id="PTHR46513:SF41">
    <property type="entry name" value="LOW-DENSITY LIPOPROTEIN RECEPTOR-RELATED PROTEIN"/>
    <property type="match status" value="1"/>
</dbReference>
<dbReference type="EMBL" id="JAGKQQ010000001">
    <property type="protein sequence ID" value="MBP3954883.1"/>
    <property type="molecule type" value="Genomic_DNA"/>
</dbReference>
<dbReference type="InterPro" id="IPR000033">
    <property type="entry name" value="LDLR_classB_rpt"/>
</dbReference>
<dbReference type="InterPro" id="IPR011042">
    <property type="entry name" value="6-blade_b-propeller_TolB-like"/>
</dbReference>
<dbReference type="RefSeq" id="WP_210652992.1">
    <property type="nucleotide sequence ID" value="NZ_JAGKQQ010000001.1"/>
</dbReference>
<proteinExistence type="predicted"/>
<name>A0ABS5BPU9_9BACT</name>